<feature type="region of interest" description="Disordered" evidence="1">
    <location>
        <begin position="208"/>
        <end position="245"/>
    </location>
</feature>
<name>A0A250IHY3_9BACT</name>
<evidence type="ECO:0000256" key="1">
    <source>
        <dbReference type="SAM" id="MobiDB-lite"/>
    </source>
</evidence>
<dbReference type="PANTHER" id="PTHR38593:SF1">
    <property type="entry name" value="BLR2558 PROTEIN"/>
    <property type="match status" value="1"/>
</dbReference>
<keyword evidence="2" id="KW-0732">Signal</keyword>
<dbReference type="Proteomes" id="UP000217289">
    <property type="component" value="Chromosome"/>
</dbReference>
<dbReference type="InterPro" id="IPR012347">
    <property type="entry name" value="Ferritin-like"/>
</dbReference>
<accession>A0A250IHY3</accession>
<protein>
    <recommendedName>
        <fullName evidence="3">DUF4142 domain-containing protein</fullName>
    </recommendedName>
</protein>
<dbReference type="EMBL" id="CP022163">
    <property type="protein sequence ID" value="ATB31355.1"/>
    <property type="molecule type" value="Genomic_DNA"/>
</dbReference>
<feature type="chain" id="PRO_5012445241" description="DUF4142 domain-containing protein" evidence="2">
    <location>
        <begin position="44"/>
        <end position="245"/>
    </location>
</feature>
<gene>
    <name evidence="4" type="ORF">MEBOL_004817</name>
</gene>
<sequence>MVSPARMGIVRGRITHTGGKTMKRMMKGFVVAGALVVGSTAFAAEKATAHKGFVVPSDEKALLERLHYANQQEIKQGELAQQNSQNPDVKAFAEQMVRQHTEADQKLLAYTQTKKVKLTDTPKPMDDAEKKAMAADKANLENLRVLKGEAFDSAYLAGQLGAHDAVLGKLAAGNQAIDGDPQLGALITEVTKNVAQHRQHVYALLGKTGPEGAVGGAGASGTNMGTPAPAPAQPAPAPAPTQPRK</sequence>
<dbReference type="InterPro" id="IPR025419">
    <property type="entry name" value="DUF4142"/>
</dbReference>
<evidence type="ECO:0000313" key="5">
    <source>
        <dbReference type="Proteomes" id="UP000217289"/>
    </source>
</evidence>
<feature type="compositionally biased region" description="Pro residues" evidence="1">
    <location>
        <begin position="228"/>
        <end position="245"/>
    </location>
</feature>
<feature type="signal peptide" evidence="2">
    <location>
        <begin position="1"/>
        <end position="43"/>
    </location>
</feature>
<dbReference type="Gene3D" id="1.20.1260.10">
    <property type="match status" value="1"/>
</dbReference>
<keyword evidence="5" id="KW-1185">Reference proteome</keyword>
<dbReference type="Pfam" id="PF13628">
    <property type="entry name" value="DUF4142"/>
    <property type="match status" value="1"/>
</dbReference>
<organism evidence="4 5">
    <name type="scientific">Melittangium boletus DSM 14713</name>
    <dbReference type="NCBI Taxonomy" id="1294270"/>
    <lineage>
        <taxon>Bacteria</taxon>
        <taxon>Pseudomonadati</taxon>
        <taxon>Myxococcota</taxon>
        <taxon>Myxococcia</taxon>
        <taxon>Myxococcales</taxon>
        <taxon>Cystobacterineae</taxon>
        <taxon>Archangiaceae</taxon>
        <taxon>Melittangium</taxon>
    </lineage>
</organism>
<evidence type="ECO:0000259" key="3">
    <source>
        <dbReference type="Pfam" id="PF13628"/>
    </source>
</evidence>
<proteinExistence type="predicted"/>
<dbReference type="KEGG" id="mbd:MEBOL_004817"/>
<dbReference type="AlphaFoldDB" id="A0A250IHY3"/>
<reference evidence="4 5" key="1">
    <citation type="submission" date="2017-06" db="EMBL/GenBank/DDBJ databases">
        <authorList>
            <person name="Kim H.J."/>
            <person name="Triplett B.A."/>
        </authorList>
    </citation>
    <scope>NUCLEOTIDE SEQUENCE [LARGE SCALE GENOMIC DNA]</scope>
    <source>
        <strain evidence="4 5">DSM 14713</strain>
    </source>
</reference>
<feature type="domain" description="DUF4142" evidence="3">
    <location>
        <begin position="59"/>
        <end position="204"/>
    </location>
</feature>
<evidence type="ECO:0000256" key="2">
    <source>
        <dbReference type="SAM" id="SignalP"/>
    </source>
</evidence>
<evidence type="ECO:0000313" key="4">
    <source>
        <dbReference type="EMBL" id="ATB31355.1"/>
    </source>
</evidence>
<dbReference type="PANTHER" id="PTHR38593">
    <property type="entry name" value="BLR2558 PROTEIN"/>
    <property type="match status" value="1"/>
</dbReference>